<dbReference type="InterPro" id="IPR028992">
    <property type="entry name" value="Hedgehog/Intein_dom"/>
</dbReference>
<sequence>MADIEGAAATVFVVGAGGDRIIHGMSERDVIAVDCAGIKDFAALRRCLSEDGRWGTRIALPDGSVTRIAGLDYRTLGAERFRFGMAPVCFLRGTLIETATGARRIETLTPGDMIRTFDRGWQPLRHVSRSTHDFGPGPQAMKPVRLKPHALARGVPERELLVSPGHRIGLPATAPRVLLAARKLRHLAGVSDRANCRLARYFNLLMERHELVRANGAWAETLLVTDATIRAAGLPEALQGLARQMVRPLAANAAEAARGVEA</sequence>
<name>A0A5P3AJC8_9RHOB</name>
<dbReference type="EMBL" id="CP031598">
    <property type="protein sequence ID" value="QEW28760.1"/>
    <property type="molecule type" value="Genomic_DNA"/>
</dbReference>
<dbReference type="Pfam" id="PF13403">
    <property type="entry name" value="Hint_2"/>
    <property type="match status" value="1"/>
</dbReference>
<dbReference type="Gene3D" id="2.170.16.10">
    <property type="entry name" value="Hedgehog/Intein (Hint) domain"/>
    <property type="match status" value="1"/>
</dbReference>
<protein>
    <recommendedName>
        <fullName evidence="1">Hedgehog/Intein (Hint) domain-containing protein</fullName>
    </recommendedName>
</protein>
<dbReference type="Proteomes" id="UP000325785">
    <property type="component" value="Chromosome"/>
</dbReference>
<evidence type="ECO:0000313" key="3">
    <source>
        <dbReference type="Proteomes" id="UP000325785"/>
    </source>
</evidence>
<dbReference type="RefSeq" id="WP_057813206.1">
    <property type="nucleotide sequence ID" value="NZ_CP031598.1"/>
</dbReference>
<dbReference type="SUPFAM" id="SSF51294">
    <property type="entry name" value="Hedgehog/intein (Hint) domain"/>
    <property type="match status" value="1"/>
</dbReference>
<feature type="domain" description="Hedgehog/Intein (Hint)" evidence="1">
    <location>
        <begin position="88"/>
        <end position="224"/>
    </location>
</feature>
<evidence type="ECO:0000313" key="2">
    <source>
        <dbReference type="EMBL" id="QEW28760.1"/>
    </source>
</evidence>
<dbReference type="KEGG" id="rid:RIdsm_04599"/>
<dbReference type="AlphaFoldDB" id="A0A5P3AJC8"/>
<evidence type="ECO:0000259" key="1">
    <source>
        <dbReference type="Pfam" id="PF13403"/>
    </source>
</evidence>
<dbReference type="InterPro" id="IPR036844">
    <property type="entry name" value="Hint_dom_sf"/>
</dbReference>
<organism evidence="2 3">
    <name type="scientific">Roseovarius indicus</name>
    <dbReference type="NCBI Taxonomy" id="540747"/>
    <lineage>
        <taxon>Bacteria</taxon>
        <taxon>Pseudomonadati</taxon>
        <taxon>Pseudomonadota</taxon>
        <taxon>Alphaproteobacteria</taxon>
        <taxon>Rhodobacterales</taxon>
        <taxon>Roseobacteraceae</taxon>
        <taxon>Roseovarius</taxon>
    </lineage>
</organism>
<proteinExistence type="predicted"/>
<accession>A0A5P3AJC8</accession>
<reference evidence="2 3" key="1">
    <citation type="submission" date="2018-08" db="EMBL/GenBank/DDBJ databases">
        <title>Genetic Globetrotter - A new plasmid hitch-hiking vast phylogenetic and geographic distances.</title>
        <authorList>
            <person name="Vollmers J."/>
            <person name="Petersen J."/>
        </authorList>
    </citation>
    <scope>NUCLEOTIDE SEQUENCE [LARGE SCALE GENOMIC DNA]</scope>
    <source>
        <strain evidence="2 3">DSM 26383</strain>
    </source>
</reference>
<gene>
    <name evidence="2" type="ORF">RIdsm_04599</name>
</gene>